<dbReference type="EMBL" id="GFPF01003531">
    <property type="protein sequence ID" value="MAA14677.1"/>
    <property type="molecule type" value="Transcribed_RNA"/>
</dbReference>
<protein>
    <submittedName>
        <fullName evidence="1">Uncharacterized protein</fullName>
    </submittedName>
</protein>
<evidence type="ECO:0000313" key="1">
    <source>
        <dbReference type="EMBL" id="MAA14677.1"/>
    </source>
</evidence>
<reference evidence="1" key="1">
    <citation type="journal article" date="2017" name="Parasit. Vectors">
        <title>Sialotranscriptomics of Rhipicephalus zambeziensis reveals intricate expression profiles of secretory proteins and suggests tight temporal transcriptional regulation during blood-feeding.</title>
        <authorList>
            <person name="de Castro M.H."/>
            <person name="de Klerk D."/>
            <person name="Pienaar R."/>
            <person name="Rees D.J.G."/>
            <person name="Mans B.J."/>
        </authorList>
    </citation>
    <scope>NUCLEOTIDE SEQUENCE</scope>
    <source>
        <tissue evidence="1">Salivary glands</tissue>
    </source>
</reference>
<accession>A0A224YAI7</accession>
<name>A0A224YAI7_9ACAR</name>
<organism evidence="1">
    <name type="scientific">Rhipicephalus zambeziensis</name>
    <dbReference type="NCBI Taxonomy" id="60191"/>
    <lineage>
        <taxon>Eukaryota</taxon>
        <taxon>Metazoa</taxon>
        <taxon>Ecdysozoa</taxon>
        <taxon>Arthropoda</taxon>
        <taxon>Chelicerata</taxon>
        <taxon>Arachnida</taxon>
        <taxon>Acari</taxon>
        <taxon>Parasitiformes</taxon>
        <taxon>Ixodida</taxon>
        <taxon>Ixodoidea</taxon>
        <taxon>Ixodidae</taxon>
        <taxon>Rhipicephalinae</taxon>
        <taxon>Rhipicephalus</taxon>
        <taxon>Rhipicephalus</taxon>
    </lineage>
</organism>
<sequence>MAIGLLIQFMAAAISHILCVVVLIPYQTSSCAVLTGNLLSLCQPKLIPTLYTISLCLNIVEQEMFLTLLSFDPHSCAASHLGKGQVRTIRSTPFINPVFITFAQVETSGHVSCCSVPQELYCL</sequence>
<proteinExistence type="predicted"/>
<dbReference type="AlphaFoldDB" id="A0A224YAI7"/>